<dbReference type="Gene3D" id="3.90.25.10">
    <property type="entry name" value="UDP-galactose 4-epimerase, domain 1"/>
    <property type="match status" value="1"/>
</dbReference>
<dbReference type="PANTHER" id="PTHR43162">
    <property type="match status" value="1"/>
</dbReference>
<reference evidence="2" key="1">
    <citation type="journal article" date="2014" name="Int. J. Syst. Evol. Microbiol.">
        <title>Complete genome sequence of Corynebacterium casei LMG S-19264T (=DSM 44701T), isolated from a smear-ripened cheese.</title>
        <authorList>
            <consortium name="US DOE Joint Genome Institute (JGI-PGF)"/>
            <person name="Walter F."/>
            <person name="Albersmeier A."/>
            <person name="Kalinowski J."/>
            <person name="Ruckert C."/>
        </authorList>
    </citation>
    <scope>NUCLEOTIDE SEQUENCE</scope>
    <source>
        <strain evidence="2">VKM Ac-1069</strain>
    </source>
</reference>
<feature type="domain" description="NmrA-like" evidence="1">
    <location>
        <begin position="4"/>
        <end position="237"/>
    </location>
</feature>
<keyword evidence="3" id="KW-1185">Reference proteome</keyword>
<dbReference type="Gene3D" id="3.40.50.720">
    <property type="entry name" value="NAD(P)-binding Rossmann-like Domain"/>
    <property type="match status" value="1"/>
</dbReference>
<gene>
    <name evidence="2" type="ORF">GCM10017577_31470</name>
</gene>
<proteinExistence type="predicted"/>
<comment type="caution">
    <text evidence="2">The sequence shown here is derived from an EMBL/GenBank/DDBJ whole genome shotgun (WGS) entry which is preliminary data.</text>
</comment>
<sequence length="292" mass="30804">MVMSERIVVTAPTGRVGSRVVHLLLQAGARPTLLVRDPSRLDPVVRAAADVRQGDLTDRAFVREAAAGAEAAFWLDVTPHTADDPVKESAALGEVFAAAAREVGRNVFLSSGGAELRSGAGHIDGLGRIEELLDATGAAVTHLRCGYFCTNLLADVDGLRQGVLAAARDPEEPMAWVDPRDIGEVAAARLLARDWSGRVVQGVHGPEDLTYAQVAAVLAEVLGRPVTYHRLSDDDVRAALRAAGLGEGAVEGIVGMTAGTRGLRSDPPRTALTTTPTTLAEWAHRVLRPLVQ</sequence>
<dbReference type="AlphaFoldDB" id="A0A9W6L4N0"/>
<dbReference type="PANTHER" id="PTHR43162:SF1">
    <property type="entry name" value="PRESTALK A DIFFERENTIATION PROTEIN A"/>
    <property type="match status" value="1"/>
</dbReference>
<reference evidence="2" key="2">
    <citation type="submission" date="2023-01" db="EMBL/GenBank/DDBJ databases">
        <authorList>
            <person name="Sun Q."/>
            <person name="Evtushenko L."/>
        </authorList>
    </citation>
    <scope>NUCLEOTIDE SEQUENCE</scope>
    <source>
        <strain evidence="2">VKM Ac-1069</strain>
    </source>
</reference>
<protein>
    <submittedName>
        <fullName evidence="2">Nucleotide-diphosphate-sugar epimerase</fullName>
    </submittedName>
</protein>
<dbReference type="Pfam" id="PF05368">
    <property type="entry name" value="NmrA"/>
    <property type="match status" value="1"/>
</dbReference>
<evidence type="ECO:0000313" key="3">
    <source>
        <dbReference type="Proteomes" id="UP001143463"/>
    </source>
</evidence>
<dbReference type="Proteomes" id="UP001143463">
    <property type="component" value="Unassembled WGS sequence"/>
</dbReference>
<dbReference type="SUPFAM" id="SSF51735">
    <property type="entry name" value="NAD(P)-binding Rossmann-fold domains"/>
    <property type="match status" value="1"/>
</dbReference>
<accession>A0A9W6L4N0</accession>
<evidence type="ECO:0000313" key="2">
    <source>
        <dbReference type="EMBL" id="GLL12006.1"/>
    </source>
</evidence>
<dbReference type="InterPro" id="IPR051604">
    <property type="entry name" value="Ergot_Alk_Oxidoreductase"/>
</dbReference>
<dbReference type="InterPro" id="IPR008030">
    <property type="entry name" value="NmrA-like"/>
</dbReference>
<organism evidence="2 3">
    <name type="scientific">Pseudonocardia halophobica</name>
    <dbReference type="NCBI Taxonomy" id="29401"/>
    <lineage>
        <taxon>Bacteria</taxon>
        <taxon>Bacillati</taxon>
        <taxon>Actinomycetota</taxon>
        <taxon>Actinomycetes</taxon>
        <taxon>Pseudonocardiales</taxon>
        <taxon>Pseudonocardiaceae</taxon>
        <taxon>Pseudonocardia</taxon>
    </lineage>
</organism>
<dbReference type="InterPro" id="IPR036291">
    <property type="entry name" value="NAD(P)-bd_dom_sf"/>
</dbReference>
<name>A0A9W6L4N0_9PSEU</name>
<dbReference type="EMBL" id="BSFQ01000011">
    <property type="protein sequence ID" value="GLL12006.1"/>
    <property type="molecule type" value="Genomic_DNA"/>
</dbReference>
<evidence type="ECO:0000259" key="1">
    <source>
        <dbReference type="Pfam" id="PF05368"/>
    </source>
</evidence>